<dbReference type="GO" id="GO:0043504">
    <property type="term" value="P:mitochondrial DNA repair"/>
    <property type="evidence" value="ECO:0007669"/>
    <property type="project" value="UniProtKB-UniRule"/>
</dbReference>
<dbReference type="InParanoid" id="H3AU91"/>
<dbReference type="EMBL" id="AFYH01043422">
    <property type="status" value="NOT_ANNOTATED_CDS"/>
    <property type="molecule type" value="Genomic_DNA"/>
</dbReference>
<dbReference type="EC" id="3.1.-.-" evidence="7"/>
<feature type="active site" evidence="7">
    <location>
        <position position="252"/>
    </location>
</feature>
<evidence type="ECO:0000313" key="10">
    <source>
        <dbReference type="Proteomes" id="UP000008672"/>
    </source>
</evidence>
<dbReference type="HAMAP" id="MF_03030">
    <property type="entry name" value="MGME1"/>
    <property type="match status" value="1"/>
</dbReference>
<dbReference type="InterPro" id="IPR011604">
    <property type="entry name" value="PDDEXK-like_dom_sf"/>
</dbReference>
<evidence type="ECO:0000256" key="1">
    <source>
        <dbReference type="ARBA" id="ARBA00022722"/>
    </source>
</evidence>
<keyword evidence="6" id="KW-0234">DNA repair</keyword>
<feature type="active site" evidence="7">
    <location>
        <position position="250"/>
    </location>
</feature>
<reference evidence="10" key="1">
    <citation type="submission" date="2011-08" db="EMBL/GenBank/DDBJ databases">
        <title>The draft genome of Latimeria chalumnae.</title>
        <authorList>
            <person name="Di Palma F."/>
            <person name="Alfoldi J."/>
            <person name="Johnson J."/>
            <person name="Berlin A."/>
            <person name="Gnerre S."/>
            <person name="Jaffe D."/>
            <person name="MacCallum I."/>
            <person name="Young S."/>
            <person name="Walker B.J."/>
            <person name="Lander E."/>
            <person name="Lindblad-Toh K."/>
        </authorList>
    </citation>
    <scope>NUCLEOTIDE SEQUENCE [LARGE SCALE GENOMIC DNA]</scope>
    <source>
        <strain evidence="10">Wild caught</strain>
    </source>
</reference>
<dbReference type="AlphaFoldDB" id="H3AU91"/>
<reference evidence="9" key="3">
    <citation type="submission" date="2025-09" db="UniProtKB">
        <authorList>
            <consortium name="Ensembl"/>
        </authorList>
    </citation>
    <scope>IDENTIFICATION</scope>
</reference>
<evidence type="ECO:0000256" key="4">
    <source>
        <dbReference type="ARBA" id="ARBA00022839"/>
    </source>
</evidence>
<gene>
    <name evidence="7 9" type="primary">MGME1</name>
</gene>
<evidence type="ECO:0000256" key="5">
    <source>
        <dbReference type="ARBA" id="ARBA00023128"/>
    </source>
</evidence>
<keyword evidence="4 7" id="KW-0269">Exonuclease</keyword>
<dbReference type="GeneTree" id="ENSGT00390000003349"/>
<dbReference type="EMBL" id="AFYH01043424">
    <property type="status" value="NOT_ANNOTATED_CDS"/>
    <property type="molecule type" value="Genomic_DNA"/>
</dbReference>
<keyword evidence="1 7" id="KW-0540">Nuclease</keyword>
<dbReference type="OMA" id="DCVAKYQ"/>
<evidence type="ECO:0000313" key="9">
    <source>
        <dbReference type="Ensembl" id="ENSLACP00000013212.1"/>
    </source>
</evidence>
<keyword evidence="5 7" id="KW-0496">Mitochondrion</keyword>
<dbReference type="STRING" id="7897.ENSLACP00000013212"/>
<reference evidence="9" key="2">
    <citation type="submission" date="2025-08" db="UniProtKB">
        <authorList>
            <consortium name="Ensembl"/>
        </authorList>
    </citation>
    <scope>IDENTIFICATION</scope>
</reference>
<name>H3AU91_LATCH</name>
<dbReference type="EMBL" id="AFYH01043423">
    <property type="status" value="NOT_ANNOTATED_CDS"/>
    <property type="molecule type" value="Genomic_DNA"/>
</dbReference>
<dbReference type="GO" id="GO:0006264">
    <property type="term" value="P:mitochondrial DNA replication"/>
    <property type="evidence" value="ECO:0007669"/>
    <property type="project" value="TreeGrafter"/>
</dbReference>
<evidence type="ECO:0000256" key="2">
    <source>
        <dbReference type="ARBA" id="ARBA00022763"/>
    </source>
</evidence>
<dbReference type="FunFam" id="3.90.320.10:FF:000005">
    <property type="entry name" value="Mitochondrial genome maintenance exonuclease 1"/>
    <property type="match status" value="1"/>
</dbReference>
<dbReference type="PANTHER" id="PTHR31340">
    <property type="entry name" value="MITOCHONDRIAL GENOME MAINTENANCE EXONUCLEASE 1"/>
    <property type="match status" value="1"/>
</dbReference>
<evidence type="ECO:0000256" key="6">
    <source>
        <dbReference type="ARBA" id="ARBA00023204"/>
    </source>
</evidence>
<dbReference type="FunCoup" id="H3AU91">
    <property type="interactions" value="1428"/>
</dbReference>
<keyword evidence="2" id="KW-0227">DNA damage</keyword>
<keyword evidence="10" id="KW-1185">Reference proteome</keyword>
<organism evidence="9 10">
    <name type="scientific">Latimeria chalumnae</name>
    <name type="common">Coelacanth</name>
    <dbReference type="NCBI Taxonomy" id="7897"/>
    <lineage>
        <taxon>Eukaryota</taxon>
        <taxon>Metazoa</taxon>
        <taxon>Chordata</taxon>
        <taxon>Craniata</taxon>
        <taxon>Vertebrata</taxon>
        <taxon>Euteleostomi</taxon>
        <taxon>Coelacanthiformes</taxon>
        <taxon>Coelacanthidae</taxon>
        <taxon>Latimeria</taxon>
    </lineage>
</organism>
<dbReference type="Gene3D" id="3.90.320.10">
    <property type="match status" value="1"/>
</dbReference>
<comment type="function">
    <text evidence="7">Metal-dependent single-stranded DNA (ssDNA) exonuclease involved in mitochondrial genome maintenance. Has preference for 5'-3' exonuclease activity. Necessary for maintenance of proper 7S DNA levels. Probably involved in mitochondrial DNA (mtDNA) repair.</text>
</comment>
<dbReference type="eggNOG" id="ENOG502QVKE">
    <property type="taxonomic scope" value="Eukaryota"/>
</dbReference>
<dbReference type="Proteomes" id="UP000008672">
    <property type="component" value="Unassembled WGS sequence"/>
</dbReference>
<proteinExistence type="inferred from homology"/>
<comment type="subcellular location">
    <subcellularLocation>
        <location evidence="7">Mitochondrion</location>
    </subcellularLocation>
</comment>
<dbReference type="HOGENOM" id="CLU_068902_0_0_1"/>
<sequence length="335" mass="37974">RPVGEQLEEMLTQQVHRKVLSSVYFSTSCLLKSRKKNLSEYEYVNQEKYAALVRSVVSSKVSSQTPETLVQEDCMLYGPVIKSKPPSEAPRPRLPKNPVPLENPAKSTAAAEADEQRPPSQIALCKRQSAPEVPSVTRILQQTMPLEQAFYLERWRRRMIAELGEEGFKAYTATIFSHGKLFHAALESVLLSREHVAKEETAGYLQSIQHILSDVSEIQALESAVQHQVLGYLGLVDCVAKYQGKLCAIDWKTSEKPKPFLRNTFDNPLQVAAYAGAINFDENYNFQVDNGLIVIAYKDGSPAHPHFMDSALCLQYWNKWLLRLEEYKEKIQSKQ</sequence>
<dbReference type="Bgee" id="ENSLACG00000011634">
    <property type="expression patterns" value="Expressed in pectoral fin and 2 other cell types or tissues"/>
</dbReference>
<evidence type="ECO:0000256" key="7">
    <source>
        <dbReference type="HAMAP-Rule" id="MF_03030"/>
    </source>
</evidence>
<accession>H3AU91</accession>
<dbReference type="GO" id="GO:0008297">
    <property type="term" value="F:single-stranded DNA exodeoxyribonuclease activity"/>
    <property type="evidence" value="ECO:0007669"/>
    <property type="project" value="UniProtKB-UniRule"/>
</dbReference>
<feature type="active site" evidence="7">
    <location>
        <position position="237"/>
    </location>
</feature>
<dbReference type="PANTHER" id="PTHR31340:SF3">
    <property type="entry name" value="MITOCHONDRIAL GENOME MAINTENANCE EXONUCLEASE 1"/>
    <property type="match status" value="1"/>
</dbReference>
<feature type="region of interest" description="Disordered" evidence="8">
    <location>
        <begin position="81"/>
        <end position="119"/>
    </location>
</feature>
<comment type="similarity">
    <text evidence="7">Belongs to the MGME1 family.</text>
</comment>
<evidence type="ECO:0000256" key="8">
    <source>
        <dbReference type="SAM" id="MobiDB-lite"/>
    </source>
</evidence>
<protein>
    <recommendedName>
        <fullName evidence="7">Mitochondrial genome maintenance exonuclease 1</fullName>
        <ecNumber evidence="7">3.1.-.-</ecNumber>
    </recommendedName>
</protein>
<evidence type="ECO:0000256" key="3">
    <source>
        <dbReference type="ARBA" id="ARBA00022801"/>
    </source>
</evidence>
<dbReference type="Ensembl" id="ENSLACT00000013308.1">
    <property type="protein sequence ID" value="ENSLACP00000013212.1"/>
    <property type="gene ID" value="ENSLACG00000011634.1"/>
</dbReference>
<dbReference type="GO" id="GO:0005739">
    <property type="term" value="C:mitochondrion"/>
    <property type="evidence" value="ECO:0007669"/>
    <property type="project" value="UniProtKB-SubCell"/>
</dbReference>
<keyword evidence="3 7" id="KW-0378">Hydrolase</keyword>